<evidence type="ECO:0000313" key="2">
    <source>
        <dbReference type="EMBL" id="SNT50587.1"/>
    </source>
</evidence>
<name>A0A239N6F3_9ACTN</name>
<keyword evidence="3" id="KW-1185">Reference proteome</keyword>
<protein>
    <submittedName>
        <fullName evidence="2">Uncharacterized protein</fullName>
    </submittedName>
</protein>
<keyword evidence="1" id="KW-0472">Membrane</keyword>
<accession>A0A239N6F3</accession>
<evidence type="ECO:0000313" key="3">
    <source>
        <dbReference type="Proteomes" id="UP000198282"/>
    </source>
</evidence>
<evidence type="ECO:0000256" key="1">
    <source>
        <dbReference type="SAM" id="Phobius"/>
    </source>
</evidence>
<reference evidence="2 3" key="1">
    <citation type="submission" date="2017-06" db="EMBL/GenBank/DDBJ databases">
        <authorList>
            <person name="Kim H.J."/>
            <person name="Triplett B.A."/>
        </authorList>
    </citation>
    <scope>NUCLEOTIDE SEQUENCE [LARGE SCALE GENOMIC DNA]</scope>
    <source>
        <strain evidence="2 3">CGMCC 4.2132</strain>
    </source>
</reference>
<organism evidence="2 3">
    <name type="scientific">Streptosporangium subroseum</name>
    <dbReference type="NCBI Taxonomy" id="106412"/>
    <lineage>
        <taxon>Bacteria</taxon>
        <taxon>Bacillati</taxon>
        <taxon>Actinomycetota</taxon>
        <taxon>Actinomycetes</taxon>
        <taxon>Streptosporangiales</taxon>
        <taxon>Streptosporangiaceae</taxon>
        <taxon>Streptosporangium</taxon>
    </lineage>
</organism>
<gene>
    <name evidence="2" type="ORF">SAMN05216276_105238</name>
</gene>
<dbReference type="AlphaFoldDB" id="A0A239N6F3"/>
<keyword evidence="1" id="KW-1133">Transmembrane helix</keyword>
<proteinExistence type="predicted"/>
<feature type="transmembrane region" description="Helical" evidence="1">
    <location>
        <begin position="34"/>
        <end position="52"/>
    </location>
</feature>
<dbReference type="EMBL" id="FZOD01000052">
    <property type="protein sequence ID" value="SNT50587.1"/>
    <property type="molecule type" value="Genomic_DNA"/>
</dbReference>
<dbReference type="RefSeq" id="WP_089211702.1">
    <property type="nucleotide sequence ID" value="NZ_FZOD01000052.1"/>
</dbReference>
<keyword evidence="1" id="KW-0812">Transmembrane</keyword>
<sequence length="71" mass="7126">MAAPASRSTVRLPALLPVLIGAETVVIASDLGDAVRYGLGGLVLVALVVVLYQLGRTRRVEGAGGAASPTV</sequence>
<dbReference type="Proteomes" id="UP000198282">
    <property type="component" value="Unassembled WGS sequence"/>
</dbReference>